<dbReference type="CDD" id="cd02012">
    <property type="entry name" value="TPP_TK"/>
    <property type="match status" value="1"/>
</dbReference>
<keyword evidence="6" id="KW-1185">Reference proteome</keyword>
<dbReference type="Pfam" id="PF00456">
    <property type="entry name" value="Transketolase_N"/>
    <property type="match status" value="1"/>
</dbReference>
<evidence type="ECO:0000256" key="2">
    <source>
        <dbReference type="ARBA" id="ARBA00007131"/>
    </source>
</evidence>
<reference evidence="5 6" key="1">
    <citation type="submission" date="2021-01" db="EMBL/GenBank/DDBJ databases">
        <title>Actinoplanes sp. nov. LDG1-01 isolated from lichen.</title>
        <authorList>
            <person name="Saeng-In P."/>
            <person name="Phongsopitanun W."/>
            <person name="Kanchanasin P."/>
            <person name="Yuki M."/>
            <person name="Kudo T."/>
            <person name="Ohkuma M."/>
            <person name="Tanasupawat S."/>
        </authorList>
    </citation>
    <scope>NUCLEOTIDE SEQUENCE [LARGE SCALE GENOMIC DNA]</scope>
    <source>
        <strain evidence="5 6">LDG1-01</strain>
    </source>
</reference>
<evidence type="ECO:0000313" key="5">
    <source>
        <dbReference type="EMBL" id="MBL7253242.1"/>
    </source>
</evidence>
<gene>
    <name evidence="5" type="ORF">JKJ07_02855</name>
</gene>
<dbReference type="PANTHER" id="PTHR47514">
    <property type="entry name" value="TRANSKETOLASE N-TERMINAL SECTION-RELATED"/>
    <property type="match status" value="1"/>
</dbReference>
<comment type="caution">
    <text evidence="5">The sequence shown here is derived from an EMBL/GenBank/DDBJ whole genome shotgun (WGS) entry which is preliminary data.</text>
</comment>
<proteinExistence type="inferred from homology"/>
<dbReference type="SUPFAM" id="SSF52518">
    <property type="entry name" value="Thiamin diphosphate-binding fold (THDP-binding)"/>
    <property type="match status" value="1"/>
</dbReference>
<sequence>MTELLTAEALLQDRSIAMRLANLRLVEVAGSGHYGPCFSCMEILVSLYYRFLRVRPDEPDWAGRDRFVLGKGHACSALYPILADLGFFPDSLLDTFTRLGSRLGDHPDMRKIPGIDFSSGSLGHGLSIGTGMADGVRLAGLDSRVVVLMGDGELNEGQVWEAAGYASHRGLSNLLAIVDANRVSVDGTTAELLSYEPIDQRFAAFGWHAERVDGHSHHDLLAAYEAFDARRAADPDGPPTVLVADTVAGKGVDFIEGMAEWHVGYLGGTDRERAVASIRRMFSSEEQ</sequence>
<evidence type="ECO:0000256" key="3">
    <source>
        <dbReference type="ARBA" id="ARBA00023052"/>
    </source>
</evidence>
<feature type="domain" description="Transketolase N-terminal" evidence="4">
    <location>
        <begin position="17"/>
        <end position="270"/>
    </location>
</feature>
<keyword evidence="3" id="KW-0786">Thiamine pyrophosphate</keyword>
<dbReference type="EMBL" id="JAENHO010000001">
    <property type="protein sequence ID" value="MBL7253242.1"/>
    <property type="molecule type" value="Genomic_DNA"/>
</dbReference>
<evidence type="ECO:0000259" key="4">
    <source>
        <dbReference type="Pfam" id="PF00456"/>
    </source>
</evidence>
<comment type="cofactor">
    <cofactor evidence="1">
        <name>thiamine diphosphate</name>
        <dbReference type="ChEBI" id="CHEBI:58937"/>
    </cofactor>
</comment>
<protein>
    <submittedName>
        <fullName evidence="5">Transketolase</fullName>
    </submittedName>
</protein>
<dbReference type="Proteomes" id="UP000598996">
    <property type="component" value="Unassembled WGS sequence"/>
</dbReference>
<dbReference type="InterPro" id="IPR029061">
    <property type="entry name" value="THDP-binding"/>
</dbReference>
<evidence type="ECO:0000313" key="6">
    <source>
        <dbReference type="Proteomes" id="UP000598996"/>
    </source>
</evidence>
<dbReference type="Gene3D" id="3.40.50.970">
    <property type="match status" value="1"/>
</dbReference>
<evidence type="ECO:0000256" key="1">
    <source>
        <dbReference type="ARBA" id="ARBA00001964"/>
    </source>
</evidence>
<organism evidence="5 6">
    <name type="scientific">Paractinoplanes lichenicola</name>
    <dbReference type="NCBI Taxonomy" id="2802976"/>
    <lineage>
        <taxon>Bacteria</taxon>
        <taxon>Bacillati</taxon>
        <taxon>Actinomycetota</taxon>
        <taxon>Actinomycetes</taxon>
        <taxon>Micromonosporales</taxon>
        <taxon>Micromonosporaceae</taxon>
        <taxon>Paractinoplanes</taxon>
    </lineage>
</organism>
<dbReference type="RefSeq" id="WP_202989569.1">
    <property type="nucleotide sequence ID" value="NZ_JAENHO010000001.1"/>
</dbReference>
<dbReference type="InterPro" id="IPR005474">
    <property type="entry name" value="Transketolase_N"/>
</dbReference>
<accession>A0ABS1VHL6</accession>
<comment type="similarity">
    <text evidence="2">Belongs to the transketolase family.</text>
</comment>
<dbReference type="PANTHER" id="PTHR47514:SF1">
    <property type="entry name" value="TRANSKETOLASE N-TERMINAL SECTION-RELATED"/>
    <property type="match status" value="1"/>
</dbReference>
<name>A0ABS1VHL6_9ACTN</name>